<dbReference type="Gene3D" id="1.10.287.2250">
    <property type="match status" value="1"/>
</dbReference>
<evidence type="ECO:0000313" key="3">
    <source>
        <dbReference type="Proteomes" id="UP000316621"/>
    </source>
</evidence>
<organism evidence="2 3">
    <name type="scientific">Papaver somniferum</name>
    <name type="common">Opium poppy</name>
    <dbReference type="NCBI Taxonomy" id="3469"/>
    <lineage>
        <taxon>Eukaryota</taxon>
        <taxon>Viridiplantae</taxon>
        <taxon>Streptophyta</taxon>
        <taxon>Embryophyta</taxon>
        <taxon>Tracheophyta</taxon>
        <taxon>Spermatophyta</taxon>
        <taxon>Magnoliopsida</taxon>
        <taxon>Ranunculales</taxon>
        <taxon>Papaveraceae</taxon>
        <taxon>Papaveroideae</taxon>
        <taxon>Papaver</taxon>
    </lineage>
</organism>
<keyword evidence="3" id="KW-1185">Reference proteome</keyword>
<dbReference type="InterPro" id="IPR013201">
    <property type="entry name" value="Prot_inhib_I29"/>
</dbReference>
<sequence>MATLILLRSSRSALKSADLASRCLPASTGTTAWTAIPLGQSCRLFSTTLYSVSPEKAKRREALKVTDDILNSEAKLRALFKKWLSLSHVHHFDVEDREAFEERFAIFKGKAQRVNQHYKKVDATYSLGLTPFADLTREEFGRMRYKVYPKKEVPESYLDV</sequence>
<dbReference type="SUPFAM" id="SSF54001">
    <property type="entry name" value="Cysteine proteinases"/>
    <property type="match status" value="1"/>
</dbReference>
<dbReference type="Proteomes" id="UP000316621">
    <property type="component" value="Chromosome 6"/>
</dbReference>
<dbReference type="Pfam" id="PF08246">
    <property type="entry name" value="Inhibitor_I29"/>
    <property type="match status" value="1"/>
</dbReference>
<gene>
    <name evidence="2" type="ORF">C5167_008204</name>
</gene>
<name>A0A4Y7JVB4_PAPSO</name>
<dbReference type="SMART" id="SM00848">
    <property type="entry name" value="Inhibitor_I29"/>
    <property type="match status" value="1"/>
</dbReference>
<dbReference type="AlphaFoldDB" id="A0A4Y7JVB4"/>
<reference evidence="2 3" key="1">
    <citation type="journal article" date="2018" name="Science">
        <title>The opium poppy genome and morphinan production.</title>
        <authorList>
            <person name="Guo L."/>
            <person name="Winzer T."/>
            <person name="Yang X."/>
            <person name="Li Y."/>
            <person name="Ning Z."/>
            <person name="He Z."/>
            <person name="Teodor R."/>
            <person name="Lu Y."/>
            <person name="Bowser T.A."/>
            <person name="Graham I.A."/>
            <person name="Ye K."/>
        </authorList>
    </citation>
    <scope>NUCLEOTIDE SEQUENCE [LARGE SCALE GENOMIC DNA]</scope>
    <source>
        <strain evidence="3">cv. HN1</strain>
        <tissue evidence="2">Leaves</tissue>
    </source>
</reference>
<feature type="domain" description="Cathepsin propeptide inhibitor" evidence="1">
    <location>
        <begin position="80"/>
        <end position="140"/>
    </location>
</feature>
<protein>
    <recommendedName>
        <fullName evidence="1">Cathepsin propeptide inhibitor domain-containing protein</fullName>
    </recommendedName>
</protein>
<evidence type="ECO:0000313" key="2">
    <source>
        <dbReference type="EMBL" id="RZC64516.1"/>
    </source>
</evidence>
<dbReference type="EMBL" id="CM010720">
    <property type="protein sequence ID" value="RZC64516.1"/>
    <property type="molecule type" value="Genomic_DNA"/>
</dbReference>
<proteinExistence type="predicted"/>
<dbReference type="OMA" id="RFAIFKG"/>
<dbReference type="OrthoDB" id="5855924at2759"/>
<dbReference type="InterPro" id="IPR038765">
    <property type="entry name" value="Papain-like_cys_pep_sf"/>
</dbReference>
<evidence type="ECO:0000259" key="1">
    <source>
        <dbReference type="SMART" id="SM00848"/>
    </source>
</evidence>
<dbReference type="STRING" id="3469.A0A4Y7JVB4"/>
<dbReference type="Gramene" id="RZC64516">
    <property type="protein sequence ID" value="RZC64516"/>
    <property type="gene ID" value="C5167_008204"/>
</dbReference>
<accession>A0A4Y7JVB4</accession>